<comment type="caution">
    <text evidence="1">The sequence shown here is derived from an EMBL/GenBank/DDBJ whole genome shotgun (WGS) entry which is preliminary data.</text>
</comment>
<evidence type="ECO:0000313" key="2">
    <source>
        <dbReference type="Proteomes" id="UP000461754"/>
    </source>
</evidence>
<dbReference type="RefSeq" id="WP_205960762.1">
    <property type="nucleotide sequence ID" value="NZ_VUMO01000005.1"/>
</dbReference>
<evidence type="ECO:0000313" key="1">
    <source>
        <dbReference type="EMBL" id="MSS19754.1"/>
    </source>
</evidence>
<protein>
    <submittedName>
        <fullName evidence="1">Uncharacterized protein</fullName>
    </submittedName>
</protein>
<accession>A0A7X2NFY8</accession>
<dbReference type="EMBL" id="VUMO01000005">
    <property type="protein sequence ID" value="MSS19754.1"/>
    <property type="molecule type" value="Genomic_DNA"/>
</dbReference>
<dbReference type="Proteomes" id="UP000461754">
    <property type="component" value="Unassembled WGS sequence"/>
</dbReference>
<gene>
    <name evidence="1" type="ORF">FYJ52_04975</name>
</gene>
<reference evidence="1 2" key="1">
    <citation type="submission" date="2019-08" db="EMBL/GenBank/DDBJ databases">
        <title>In-depth cultivation of the pig gut microbiome towards novel bacterial diversity and tailored functional studies.</title>
        <authorList>
            <person name="Wylensek D."/>
            <person name="Hitch T.C.A."/>
            <person name="Clavel T."/>
        </authorList>
    </citation>
    <scope>NUCLEOTIDE SEQUENCE [LARGE SCALE GENOMIC DNA]</scope>
    <source>
        <strain evidence="1 2">RF-744-FAT-4</strain>
    </source>
</reference>
<name>A0A7X2NFY8_9FIRM</name>
<sequence length="59" mass="6887">MDAGCSADFIKAYAALNKPSVQIRRLREHRRVLLSAIHDTQNKLDCLDYLIYTKRKQTH</sequence>
<proteinExistence type="predicted"/>
<keyword evidence="2" id="KW-1185">Reference proteome</keyword>
<dbReference type="AlphaFoldDB" id="A0A7X2NFY8"/>
<organism evidence="1 2">
    <name type="scientific">Pseudoramibacter porci</name>
    <dbReference type="NCBI Taxonomy" id="2606631"/>
    <lineage>
        <taxon>Bacteria</taxon>
        <taxon>Bacillati</taxon>
        <taxon>Bacillota</taxon>
        <taxon>Clostridia</taxon>
        <taxon>Eubacteriales</taxon>
        <taxon>Eubacteriaceae</taxon>
        <taxon>Pseudoramibacter</taxon>
    </lineage>
</organism>